<proteinExistence type="predicted"/>
<sequence length="77" mass="8592">MMSSARGMAKQKGEKVYQGKACTRGHSGVRYTRSGKCVDCTHENNQALAKARCRERIWSQRPVMVFGDPARVCQGVM</sequence>
<evidence type="ECO:0000313" key="2">
    <source>
        <dbReference type="Proteomes" id="UP000255248"/>
    </source>
</evidence>
<evidence type="ECO:0000313" key="1">
    <source>
        <dbReference type="EMBL" id="STC84364.1"/>
    </source>
</evidence>
<organism evidence="1 2">
    <name type="scientific">Edwardsiella hoshinae</name>
    <dbReference type="NCBI Taxonomy" id="93378"/>
    <lineage>
        <taxon>Bacteria</taxon>
        <taxon>Pseudomonadati</taxon>
        <taxon>Pseudomonadota</taxon>
        <taxon>Gammaproteobacteria</taxon>
        <taxon>Enterobacterales</taxon>
        <taxon>Hafniaceae</taxon>
        <taxon>Edwardsiella</taxon>
    </lineage>
</organism>
<protein>
    <submittedName>
        <fullName evidence="1">Uncharacterized protein</fullName>
    </submittedName>
</protein>
<dbReference type="Proteomes" id="UP000255248">
    <property type="component" value="Unassembled WGS sequence"/>
</dbReference>
<dbReference type="AlphaFoldDB" id="A0A376D9Z0"/>
<name>A0A376D9Z0_9GAMM</name>
<reference evidence="1 2" key="1">
    <citation type="submission" date="2018-06" db="EMBL/GenBank/DDBJ databases">
        <authorList>
            <consortium name="Pathogen Informatics"/>
            <person name="Doyle S."/>
        </authorList>
    </citation>
    <scope>NUCLEOTIDE SEQUENCE [LARGE SCALE GENOMIC DNA]</scope>
    <source>
        <strain evidence="1 2">NCTC12121</strain>
    </source>
</reference>
<gene>
    <name evidence="1" type="ORF">NCTC12121_00527</name>
</gene>
<dbReference type="EMBL" id="UFXZ01000001">
    <property type="protein sequence ID" value="STC84364.1"/>
    <property type="molecule type" value="Genomic_DNA"/>
</dbReference>
<accession>A0A376D9Z0</accession>